<sequence length="123" mass="14445">MSVTLTVFFDEPFWAELFERRDEGKVRACKVMVLDARYHNAWIAHLLERDGIQRVTGYRRHTYKGEHYGKYRFRYDPKSDEYIYPEKQRPPGRPRRAKGTGNIAAKTRRARGVQGEGNALGRV</sequence>
<dbReference type="AlphaFoldDB" id="A0A9D1CVA8"/>
<evidence type="ECO:0000313" key="3">
    <source>
        <dbReference type="Proteomes" id="UP000824260"/>
    </source>
</evidence>
<gene>
    <name evidence="2" type="ORF">IAA52_00405</name>
</gene>
<feature type="region of interest" description="Disordered" evidence="1">
    <location>
        <begin position="82"/>
        <end position="123"/>
    </location>
</feature>
<dbReference type="Proteomes" id="UP000824260">
    <property type="component" value="Unassembled WGS sequence"/>
</dbReference>
<evidence type="ECO:0000313" key="2">
    <source>
        <dbReference type="EMBL" id="HIQ81546.1"/>
    </source>
</evidence>
<name>A0A9D1CVA8_9FIRM</name>
<comment type="caution">
    <text evidence="2">The sequence shown here is derived from an EMBL/GenBank/DDBJ whole genome shotgun (WGS) entry which is preliminary data.</text>
</comment>
<dbReference type="EMBL" id="DVFZ01000006">
    <property type="protein sequence ID" value="HIQ81546.1"/>
    <property type="molecule type" value="Genomic_DNA"/>
</dbReference>
<evidence type="ECO:0000256" key="1">
    <source>
        <dbReference type="SAM" id="MobiDB-lite"/>
    </source>
</evidence>
<reference evidence="2" key="1">
    <citation type="submission" date="2020-10" db="EMBL/GenBank/DDBJ databases">
        <authorList>
            <person name="Gilroy R."/>
        </authorList>
    </citation>
    <scope>NUCLEOTIDE SEQUENCE</scope>
    <source>
        <strain evidence="2">ChiSjej6B24-2974</strain>
    </source>
</reference>
<protein>
    <submittedName>
        <fullName evidence="2">DUF2992 family protein</fullName>
    </submittedName>
</protein>
<accession>A0A9D1CVA8</accession>
<organism evidence="2 3">
    <name type="scientific">Candidatus Pullichristensenella stercorigallinarum</name>
    <dbReference type="NCBI Taxonomy" id="2840909"/>
    <lineage>
        <taxon>Bacteria</taxon>
        <taxon>Bacillati</taxon>
        <taxon>Bacillota</taxon>
        <taxon>Clostridia</taxon>
        <taxon>Candidatus Pullichristensenella</taxon>
    </lineage>
</organism>
<proteinExistence type="predicted"/>
<reference evidence="2" key="2">
    <citation type="journal article" date="2021" name="PeerJ">
        <title>Extensive microbial diversity within the chicken gut microbiome revealed by metagenomics and culture.</title>
        <authorList>
            <person name="Gilroy R."/>
            <person name="Ravi A."/>
            <person name="Getino M."/>
            <person name="Pursley I."/>
            <person name="Horton D.L."/>
            <person name="Alikhan N.F."/>
            <person name="Baker D."/>
            <person name="Gharbi K."/>
            <person name="Hall N."/>
            <person name="Watson M."/>
            <person name="Adriaenssens E.M."/>
            <person name="Foster-Nyarko E."/>
            <person name="Jarju S."/>
            <person name="Secka A."/>
            <person name="Antonio M."/>
            <person name="Oren A."/>
            <person name="Chaudhuri R.R."/>
            <person name="La Ragione R."/>
            <person name="Hildebrand F."/>
            <person name="Pallen M.J."/>
        </authorList>
    </citation>
    <scope>NUCLEOTIDE SEQUENCE</scope>
    <source>
        <strain evidence="2">ChiSjej6B24-2974</strain>
    </source>
</reference>
<dbReference type="Pfam" id="PF11208">
    <property type="entry name" value="DUF2992"/>
    <property type="match status" value="1"/>
</dbReference>
<dbReference type="InterPro" id="IPR016787">
    <property type="entry name" value="UCP021328"/>
</dbReference>